<keyword evidence="2" id="KW-1185">Reference proteome</keyword>
<dbReference type="GO" id="GO:0016787">
    <property type="term" value="F:hydrolase activity"/>
    <property type="evidence" value="ECO:0007669"/>
    <property type="project" value="UniProtKB-KW"/>
</dbReference>
<dbReference type="Proteomes" id="UP001431209">
    <property type="component" value="Unassembled WGS sequence"/>
</dbReference>
<dbReference type="AlphaFoldDB" id="A0AAW2ZM47"/>
<dbReference type="EMBL" id="JAOPGA020001734">
    <property type="protein sequence ID" value="KAL0490901.1"/>
    <property type="molecule type" value="Genomic_DNA"/>
</dbReference>
<sequence length="475" mass="54615">MNIAVYNNQKFMSLYNGLSMTMMVHMPLMSADRLSGVLRYLDLQQVGQSHTVTTPSWEDMAFVYAMLAGIYKKDGNQVLANQLFELCRQLITTNDFERVTNSFVGACCFQSLGVYCILEEDEPRAEYFLNNVNSYLENQKDKTKHPCHTLLLHSQNVIAGFLSKDALLRSADQLNKIFVDFLCKFVYLEKLYQSDYGRFISHNLPLTNIFANMNLSVTVEDVCERVSDIYRGRELVQHINKVFLDTMDQIMQRFPHPSFLYYKLTSVFSFKTYELVYNVIVGDDLNARIVADGIAKTLSSTDFSNCFMIIADVINVTSDYHIKCIENCSDPMDKLTLLQYLKDEYAAVSIMNKKYLKTKLTNNKKKLEYIINKYNVDGVDGCDQQSVLYPNVKTSYNFNKTMTNFTSVIQSKLLPTVGEGIDYRQDVSLPRQIQNQPQTSNGDLQQNSCQDDFLLEPLQEVGEMFETLEDVFINF</sequence>
<proteinExistence type="predicted"/>
<protein>
    <submittedName>
        <fullName evidence="1">Nudix hydrolase NudL</fullName>
    </submittedName>
</protein>
<gene>
    <name evidence="1" type="ORF">AKO1_009824</name>
</gene>
<name>A0AAW2ZM47_9EUKA</name>
<reference evidence="1 2" key="1">
    <citation type="submission" date="2024-03" db="EMBL/GenBank/DDBJ databases">
        <title>The Acrasis kona genome and developmental transcriptomes reveal deep origins of eukaryotic multicellular pathways.</title>
        <authorList>
            <person name="Sheikh S."/>
            <person name="Fu C.-J."/>
            <person name="Brown M.W."/>
            <person name="Baldauf S.L."/>
        </authorList>
    </citation>
    <scope>NUCLEOTIDE SEQUENCE [LARGE SCALE GENOMIC DNA]</scope>
    <source>
        <strain evidence="1 2">ATCC MYA-3509</strain>
    </source>
</reference>
<accession>A0AAW2ZM47</accession>
<evidence type="ECO:0000313" key="2">
    <source>
        <dbReference type="Proteomes" id="UP001431209"/>
    </source>
</evidence>
<evidence type="ECO:0000313" key="1">
    <source>
        <dbReference type="EMBL" id="KAL0490901.1"/>
    </source>
</evidence>
<comment type="caution">
    <text evidence="1">The sequence shown here is derived from an EMBL/GenBank/DDBJ whole genome shotgun (WGS) entry which is preliminary data.</text>
</comment>
<organism evidence="1 2">
    <name type="scientific">Acrasis kona</name>
    <dbReference type="NCBI Taxonomy" id="1008807"/>
    <lineage>
        <taxon>Eukaryota</taxon>
        <taxon>Discoba</taxon>
        <taxon>Heterolobosea</taxon>
        <taxon>Tetramitia</taxon>
        <taxon>Eutetramitia</taxon>
        <taxon>Acrasidae</taxon>
        <taxon>Acrasis</taxon>
    </lineage>
</organism>
<keyword evidence="1" id="KW-0378">Hydrolase</keyword>